<keyword evidence="3" id="KW-1185">Reference proteome</keyword>
<reference evidence="2" key="1">
    <citation type="journal article" date="2019" name="bioRxiv">
        <title>The Genome of the Zebra Mussel, Dreissena polymorpha: A Resource for Invasive Species Research.</title>
        <authorList>
            <person name="McCartney M.A."/>
            <person name="Auch B."/>
            <person name="Kono T."/>
            <person name="Mallez S."/>
            <person name="Zhang Y."/>
            <person name="Obille A."/>
            <person name="Becker A."/>
            <person name="Abrahante J.E."/>
            <person name="Garbe J."/>
            <person name="Badalamenti J.P."/>
            <person name="Herman A."/>
            <person name="Mangelson H."/>
            <person name="Liachko I."/>
            <person name="Sullivan S."/>
            <person name="Sone E.D."/>
            <person name="Koren S."/>
            <person name="Silverstein K.A.T."/>
            <person name="Beckman K.B."/>
            <person name="Gohl D.M."/>
        </authorList>
    </citation>
    <scope>NUCLEOTIDE SEQUENCE</scope>
    <source>
        <strain evidence="2">Duluth1</strain>
        <tissue evidence="2">Whole animal</tissue>
    </source>
</reference>
<comment type="caution">
    <text evidence="2">The sequence shown here is derived from an EMBL/GenBank/DDBJ whole genome shotgun (WGS) entry which is preliminary data.</text>
</comment>
<evidence type="ECO:0000256" key="1">
    <source>
        <dbReference type="SAM" id="MobiDB-lite"/>
    </source>
</evidence>
<dbReference type="EMBL" id="JAIWYP010000035">
    <property type="protein sequence ID" value="KAH3691466.1"/>
    <property type="molecule type" value="Genomic_DNA"/>
</dbReference>
<accession>A0A9D3Y1Q0</accession>
<reference evidence="2" key="2">
    <citation type="submission" date="2020-11" db="EMBL/GenBank/DDBJ databases">
        <authorList>
            <person name="McCartney M.A."/>
            <person name="Auch B."/>
            <person name="Kono T."/>
            <person name="Mallez S."/>
            <person name="Becker A."/>
            <person name="Gohl D.M."/>
            <person name="Silverstein K.A.T."/>
            <person name="Koren S."/>
            <person name="Bechman K.B."/>
            <person name="Herman A."/>
            <person name="Abrahante J.E."/>
            <person name="Garbe J."/>
        </authorList>
    </citation>
    <scope>NUCLEOTIDE SEQUENCE</scope>
    <source>
        <strain evidence="2">Duluth1</strain>
        <tissue evidence="2">Whole animal</tissue>
    </source>
</reference>
<organism evidence="2 3">
    <name type="scientific">Dreissena polymorpha</name>
    <name type="common">Zebra mussel</name>
    <name type="synonym">Mytilus polymorpha</name>
    <dbReference type="NCBI Taxonomy" id="45954"/>
    <lineage>
        <taxon>Eukaryota</taxon>
        <taxon>Metazoa</taxon>
        <taxon>Spiralia</taxon>
        <taxon>Lophotrochozoa</taxon>
        <taxon>Mollusca</taxon>
        <taxon>Bivalvia</taxon>
        <taxon>Autobranchia</taxon>
        <taxon>Heteroconchia</taxon>
        <taxon>Euheterodonta</taxon>
        <taxon>Imparidentia</taxon>
        <taxon>Neoheterodontei</taxon>
        <taxon>Myida</taxon>
        <taxon>Dreissenoidea</taxon>
        <taxon>Dreissenidae</taxon>
        <taxon>Dreissena</taxon>
    </lineage>
</organism>
<proteinExistence type="predicted"/>
<gene>
    <name evidence="2" type="ORF">DPMN_192996</name>
</gene>
<sequence>MGSAILSSRVAELHGDVVYLQSLSMRNNLVFTNIPEDNAPGNETSEESGKKLQNTWKPL</sequence>
<evidence type="ECO:0000313" key="3">
    <source>
        <dbReference type="Proteomes" id="UP000828390"/>
    </source>
</evidence>
<feature type="region of interest" description="Disordered" evidence="1">
    <location>
        <begin position="35"/>
        <end position="59"/>
    </location>
</feature>
<dbReference type="Proteomes" id="UP000828390">
    <property type="component" value="Unassembled WGS sequence"/>
</dbReference>
<name>A0A9D3Y1Q0_DREPO</name>
<dbReference type="AlphaFoldDB" id="A0A9D3Y1Q0"/>
<protein>
    <submittedName>
        <fullName evidence="2">Uncharacterized protein</fullName>
    </submittedName>
</protein>
<evidence type="ECO:0000313" key="2">
    <source>
        <dbReference type="EMBL" id="KAH3691466.1"/>
    </source>
</evidence>